<feature type="transmembrane region" description="Helical" evidence="7">
    <location>
        <begin position="218"/>
        <end position="238"/>
    </location>
</feature>
<dbReference type="EMBL" id="AP014564">
    <property type="protein sequence ID" value="BAV94177.1"/>
    <property type="molecule type" value="Genomic_DNA"/>
</dbReference>
<dbReference type="OrthoDB" id="9807874at2"/>
<feature type="transmembrane region" description="Helical" evidence="7">
    <location>
        <begin position="59"/>
        <end position="83"/>
    </location>
</feature>
<keyword evidence="5 7" id="KW-1133">Transmembrane helix</keyword>
<evidence type="ECO:0000256" key="7">
    <source>
        <dbReference type="SAM" id="Phobius"/>
    </source>
</evidence>
<organism evidence="9 10">
    <name type="scientific">Ichthyobacterium seriolicida</name>
    <dbReference type="NCBI Taxonomy" id="242600"/>
    <lineage>
        <taxon>Bacteria</taxon>
        <taxon>Pseudomonadati</taxon>
        <taxon>Bacteroidota</taxon>
        <taxon>Flavobacteriia</taxon>
        <taxon>Flavobacteriales</taxon>
        <taxon>Ichthyobacteriaceae</taxon>
        <taxon>Ichthyobacterium</taxon>
    </lineage>
</organism>
<feature type="transmembrane region" description="Helical" evidence="7">
    <location>
        <begin position="95"/>
        <end position="113"/>
    </location>
</feature>
<dbReference type="Gene3D" id="1.20.1540.10">
    <property type="entry name" value="Rhomboid-like"/>
    <property type="match status" value="1"/>
</dbReference>
<dbReference type="RefSeq" id="WP_096684866.1">
    <property type="nucleotide sequence ID" value="NZ_AP014564.1"/>
</dbReference>
<evidence type="ECO:0000256" key="3">
    <source>
        <dbReference type="ARBA" id="ARBA00022692"/>
    </source>
</evidence>
<comment type="similarity">
    <text evidence="2">Belongs to the peptidase S54 family.</text>
</comment>
<evidence type="ECO:0000256" key="1">
    <source>
        <dbReference type="ARBA" id="ARBA00004141"/>
    </source>
</evidence>
<accession>A0A1J1DWD8</accession>
<evidence type="ECO:0000256" key="5">
    <source>
        <dbReference type="ARBA" id="ARBA00022989"/>
    </source>
</evidence>
<sequence>MNYTSPGSFSSFPPVIKNLIIINGLMFLLTFSLKGMGLDLNRILGLYIPESPMFEPIQFISYIFMHGGFEHILINMFMLWMLGNTLENIWGSKRFLMYYLITGLGGGILHVLAKHIEFSSLSTQLSSEELNMLYSEGARILGEGKNWSSHILANANLALNTPTVGASGAVFGILLAFGMMFPNQYIYVYFIIPIRTKYFVIIIGSMELIRGLTLTGGNVANFAHLGGMVFGFVLIKYWKAKGNMM</sequence>
<dbReference type="GO" id="GO:0006508">
    <property type="term" value="P:proteolysis"/>
    <property type="evidence" value="ECO:0007669"/>
    <property type="project" value="UniProtKB-KW"/>
</dbReference>
<dbReference type="AlphaFoldDB" id="A0A1J1DWD8"/>
<evidence type="ECO:0000256" key="6">
    <source>
        <dbReference type="ARBA" id="ARBA00023136"/>
    </source>
</evidence>
<evidence type="ECO:0000313" key="10">
    <source>
        <dbReference type="Proteomes" id="UP000243197"/>
    </source>
</evidence>
<keyword evidence="10" id="KW-1185">Reference proteome</keyword>
<comment type="subcellular location">
    <subcellularLocation>
        <location evidence="1">Membrane</location>
        <topology evidence="1">Multi-pass membrane protein</topology>
    </subcellularLocation>
</comment>
<dbReference type="InterPro" id="IPR022764">
    <property type="entry name" value="Peptidase_S54_rhomboid_dom"/>
</dbReference>
<dbReference type="GO" id="GO:0016020">
    <property type="term" value="C:membrane"/>
    <property type="evidence" value="ECO:0007669"/>
    <property type="project" value="UniProtKB-SubCell"/>
</dbReference>
<dbReference type="Pfam" id="PF01694">
    <property type="entry name" value="Rhomboid"/>
    <property type="match status" value="1"/>
</dbReference>
<dbReference type="PANTHER" id="PTHR43731:SF14">
    <property type="entry name" value="PRESENILIN-ASSOCIATED RHOMBOID-LIKE PROTEIN, MITOCHONDRIAL"/>
    <property type="match status" value="1"/>
</dbReference>
<keyword evidence="3 7" id="KW-0812">Transmembrane</keyword>
<dbReference type="PANTHER" id="PTHR43731">
    <property type="entry name" value="RHOMBOID PROTEASE"/>
    <property type="match status" value="1"/>
</dbReference>
<protein>
    <submittedName>
        <fullName evidence="9">Integral membrane rhomboid family serine protease</fullName>
    </submittedName>
</protein>
<evidence type="ECO:0000256" key="4">
    <source>
        <dbReference type="ARBA" id="ARBA00022801"/>
    </source>
</evidence>
<dbReference type="InterPro" id="IPR050925">
    <property type="entry name" value="Rhomboid_protease_S54"/>
</dbReference>
<evidence type="ECO:0000259" key="8">
    <source>
        <dbReference type="Pfam" id="PF01694"/>
    </source>
</evidence>
<proteinExistence type="inferred from homology"/>
<dbReference type="KEGG" id="ise:JBKA6_0164"/>
<dbReference type="GO" id="GO:0004252">
    <property type="term" value="F:serine-type endopeptidase activity"/>
    <property type="evidence" value="ECO:0007669"/>
    <property type="project" value="InterPro"/>
</dbReference>
<dbReference type="Proteomes" id="UP000243197">
    <property type="component" value="Chromosome"/>
</dbReference>
<keyword evidence="6 7" id="KW-0472">Membrane</keyword>
<dbReference type="InterPro" id="IPR035952">
    <property type="entry name" value="Rhomboid-like_sf"/>
</dbReference>
<evidence type="ECO:0000256" key="2">
    <source>
        <dbReference type="ARBA" id="ARBA00009045"/>
    </source>
</evidence>
<keyword evidence="4" id="KW-0378">Hydrolase</keyword>
<keyword evidence="9" id="KW-0645">Protease</keyword>
<name>A0A1J1DWD8_9FLAO</name>
<gene>
    <name evidence="9" type="ORF">JBKA6_0164</name>
</gene>
<reference evidence="9 10" key="1">
    <citation type="submission" date="2014-03" db="EMBL/GenBank/DDBJ databases">
        <title>complete genome sequence of Flavobacteriaceae bacterium JBKA-6.</title>
        <authorList>
            <person name="Takano T."/>
            <person name="Nakamura Y."/>
            <person name="Takuma S."/>
            <person name="Yasuike M."/>
            <person name="Matsuyama T."/>
            <person name="Sakai T."/>
            <person name="Fujiwara A."/>
            <person name="Kimoto K."/>
            <person name="Fukuda Y."/>
            <person name="Kondo H."/>
            <person name="Hirono I."/>
            <person name="Nakayasu C."/>
        </authorList>
    </citation>
    <scope>NUCLEOTIDE SEQUENCE [LARGE SCALE GENOMIC DNA]</scope>
    <source>
        <strain evidence="9 10">JBKA-6</strain>
    </source>
</reference>
<dbReference type="SUPFAM" id="SSF144091">
    <property type="entry name" value="Rhomboid-like"/>
    <property type="match status" value="1"/>
</dbReference>
<evidence type="ECO:0000313" key="9">
    <source>
        <dbReference type="EMBL" id="BAV94177.1"/>
    </source>
</evidence>
<feature type="domain" description="Peptidase S54 rhomboid" evidence="8">
    <location>
        <begin position="56"/>
        <end position="235"/>
    </location>
</feature>
<feature type="transmembrane region" description="Helical" evidence="7">
    <location>
        <begin position="186"/>
        <end position="206"/>
    </location>
</feature>
<feature type="transmembrane region" description="Helical" evidence="7">
    <location>
        <begin position="157"/>
        <end position="180"/>
    </location>
</feature>